<proteinExistence type="predicted"/>
<keyword evidence="2" id="KW-1185">Reference proteome</keyword>
<sequence length="85" mass="9655">MKVEYTGSIVVVEEAIGIGELNWNPAPRRRRGCQNLAKRLAADLLFDPLTAGPWRSPRVGMISILNEDLLVEHHETRRFEKNKSS</sequence>
<accession>W1NQI6</accession>
<dbReference type="HOGENOM" id="CLU_2515678_0_0_1"/>
<evidence type="ECO:0000313" key="1">
    <source>
        <dbReference type="EMBL" id="ERM98052.1"/>
    </source>
</evidence>
<protein>
    <submittedName>
        <fullName evidence="1">Uncharacterized protein</fullName>
    </submittedName>
</protein>
<dbReference type="Proteomes" id="UP000017836">
    <property type="component" value="Unassembled WGS sequence"/>
</dbReference>
<reference evidence="2" key="1">
    <citation type="journal article" date="2013" name="Science">
        <title>The Amborella genome and the evolution of flowering plants.</title>
        <authorList>
            <consortium name="Amborella Genome Project"/>
        </authorList>
    </citation>
    <scope>NUCLEOTIDE SEQUENCE [LARGE SCALE GENOMIC DNA]</scope>
</reference>
<evidence type="ECO:0000313" key="2">
    <source>
        <dbReference type="Proteomes" id="UP000017836"/>
    </source>
</evidence>
<name>W1NQI6_AMBTC</name>
<dbReference type="AlphaFoldDB" id="W1NQI6"/>
<dbReference type="Gramene" id="ERM98052">
    <property type="protein sequence ID" value="ERM98052"/>
    <property type="gene ID" value="AMTR_s00120p00110650"/>
</dbReference>
<gene>
    <name evidence="1" type="ORF">AMTR_s00120p00110650</name>
</gene>
<dbReference type="EMBL" id="KI395590">
    <property type="protein sequence ID" value="ERM98052.1"/>
    <property type="molecule type" value="Genomic_DNA"/>
</dbReference>
<organism evidence="1 2">
    <name type="scientific">Amborella trichopoda</name>
    <dbReference type="NCBI Taxonomy" id="13333"/>
    <lineage>
        <taxon>Eukaryota</taxon>
        <taxon>Viridiplantae</taxon>
        <taxon>Streptophyta</taxon>
        <taxon>Embryophyta</taxon>
        <taxon>Tracheophyta</taxon>
        <taxon>Spermatophyta</taxon>
        <taxon>Magnoliopsida</taxon>
        <taxon>Amborellales</taxon>
        <taxon>Amborellaceae</taxon>
        <taxon>Amborella</taxon>
    </lineage>
</organism>